<gene>
    <name evidence="3" type="ORF">MFIFM68171_05446</name>
</gene>
<keyword evidence="4" id="KW-1185">Reference proteome</keyword>
<dbReference type="PANTHER" id="PTHR46082:SF6">
    <property type="entry name" value="AAA+ ATPASE DOMAIN-CONTAINING PROTEIN-RELATED"/>
    <property type="match status" value="1"/>
</dbReference>
<dbReference type="Gene3D" id="3.40.50.300">
    <property type="entry name" value="P-loop containing nucleotide triphosphate hydrolases"/>
    <property type="match status" value="1"/>
</dbReference>
<dbReference type="SUPFAM" id="SSF53167">
    <property type="entry name" value="Purine and uridine phosphorylases"/>
    <property type="match status" value="1"/>
</dbReference>
<proteinExistence type="predicted"/>
<evidence type="ECO:0000313" key="3">
    <source>
        <dbReference type="EMBL" id="GAB1315236.1"/>
    </source>
</evidence>
<dbReference type="Pfam" id="PF00931">
    <property type="entry name" value="NB-ARC"/>
    <property type="match status" value="1"/>
</dbReference>
<dbReference type="InterPro" id="IPR027417">
    <property type="entry name" value="P-loop_NTPase"/>
</dbReference>
<dbReference type="SUPFAM" id="SSF48452">
    <property type="entry name" value="TPR-like"/>
    <property type="match status" value="1"/>
</dbReference>
<dbReference type="GeneID" id="98176189"/>
<evidence type="ECO:0000259" key="1">
    <source>
        <dbReference type="Pfam" id="PF00931"/>
    </source>
</evidence>
<dbReference type="InterPro" id="IPR002182">
    <property type="entry name" value="NB-ARC"/>
</dbReference>
<comment type="caution">
    <text evidence="3">The sequence shown here is derived from an EMBL/GenBank/DDBJ whole genome shotgun (WGS) entry which is preliminary data.</text>
</comment>
<protein>
    <submittedName>
        <fullName evidence="3">Kinesin light chain 2</fullName>
    </submittedName>
</protein>
<dbReference type="InterPro" id="IPR035994">
    <property type="entry name" value="Nucleoside_phosphorylase_sf"/>
</dbReference>
<feature type="domain" description="NB-ARC" evidence="1">
    <location>
        <begin position="384"/>
        <end position="546"/>
    </location>
</feature>
<feature type="domain" description="Nucleoside phosphorylase" evidence="2">
    <location>
        <begin position="18"/>
        <end position="138"/>
    </location>
</feature>
<dbReference type="Gene3D" id="3.40.50.1580">
    <property type="entry name" value="Nucleoside phosphorylase domain"/>
    <property type="match status" value="1"/>
</dbReference>
<dbReference type="Proteomes" id="UP001628179">
    <property type="component" value="Unassembled WGS sequence"/>
</dbReference>
<dbReference type="PANTHER" id="PTHR46082">
    <property type="entry name" value="ATP/GTP-BINDING PROTEIN-RELATED"/>
    <property type="match status" value="1"/>
</dbReference>
<dbReference type="Gene3D" id="1.25.40.10">
    <property type="entry name" value="Tetratricopeptide repeat domain"/>
    <property type="match status" value="1"/>
</dbReference>
<evidence type="ECO:0000313" key="4">
    <source>
        <dbReference type="Proteomes" id="UP001628179"/>
    </source>
</evidence>
<dbReference type="InterPro" id="IPR053137">
    <property type="entry name" value="NLR-like"/>
</dbReference>
<accession>A0ABQ0GBX3</accession>
<dbReference type="InterPro" id="IPR000845">
    <property type="entry name" value="Nucleoside_phosphorylase_d"/>
</dbReference>
<reference evidence="3 4" key="1">
    <citation type="submission" date="2024-09" db="EMBL/GenBank/DDBJ databases">
        <title>Itraconazole resistance in Madurella fahalii resulting from another homologue of gene encoding cytochrome P450 14-alpha sterol demethylase (CYP51).</title>
        <authorList>
            <person name="Yoshioka I."/>
            <person name="Fahal A.H."/>
            <person name="Kaneko S."/>
            <person name="Yaguchi T."/>
        </authorList>
    </citation>
    <scope>NUCLEOTIDE SEQUENCE [LARGE SCALE GENOMIC DNA]</scope>
    <source>
        <strain evidence="3 4">IFM 68171</strain>
    </source>
</reference>
<sequence length="1228" mass="139760">MDSEAESKPPSTRDCFEVAIVCALTLEFDAAVLLLDTIWDEDHGGRLGKAPGDLNTYVNGRIGRHNVVLVCPPKRMGKASAAIVASDLRHSYRRLRLVLLVGICGGMPRAGDMEILLGDVVISDSIVQYDFGRQYPGEFLRKDTPQDNLNGPSKEIQGLLAIFKTEYGRNWLHEKTTAFMRDVQGRSPKYQYPGAVHDRLFQPDYRHKHQVSPTCECKNHEKQSDAVCSAAIEASCEDLGCDESFLVERRRLKEQRPVTDAGQTLSGPIIHIGRVASGDVVMKSALTRDRIAAKEGVIAFEMEAAGMWEHVPCLVVKGVCDYADSHKNKKWQHYAAATAASVAKAMLMRHIPVEQPTPPEMAKRQWVMPFPPDPEFVDRPDILAWISEKSNLPGARVALVGLGGIGKSQLAIQFAHRVRQKSHVFWINATTRRSFEESYQTISDRLGLGRPGDTVESILRRVSGWLCREENGRWTVVLDNCDDESIFDSKGPHLTTLLPQAETGFTLITSRSVKAVERLTGSAKNIFTVPAMSEEGSLELFQAKLNDSCTAEDGHEVVKLLDYMPLAISQAAAYINCRAPRVSVRDYAHLFRSSDERKKALLSWDYHDTRRYHDASNSTLRTWTITFDQIQRERPSAIDLLSFMSFFNPQAIPEWVLKDYRLIDKEKPPRFTLGDAISWSGSSFLSRIITRSLANLVLTNGFTSWFWTHFEQGYGGDCAERRKREPRLSSMAKVLLKELPSVVSSVVYRRKLHKVHIIEATTDNADTDNVDNANNVAFNEEYNEDLDILLGYSLVVTTAEKGVLKMHPLVRYCTQDWLSRSGSAQRWKIRFLMVMGSKHPEFWEAETRRQCRDLAIHVQPITEEEPEDRYVARIWARLCLKIAGIWTKSGQIRDATQLFQRLVSVGDRLFGEKDILTLHVLRLHFIYLMEQGQLEESVRVSKLRFDRARGQRSLAHRAKREHTRILNELRQKKDTEKAFRALLEERRRTLGEHADDTLQSLANYAGVLTGLQRYQEATHIILQLLEENWEGRGGSSYIEIMSVVAAIIAEMGSRLRRFEVEPLLREILEAFERVSDKLPAFKPYDFACFYKSLAECLEGQGKSEEAELVLRRGMQVWAGRFPGMTFPIWTLVWLLGCQGKYEEAEHEYLESIKSWGHQDFVDEIGPCLTTGVWDFARCRSVEKGTQLLETAYNRVTEVLGETHAATIRARSYYEQWVKMHCIHENNRL</sequence>
<name>A0ABQ0GBX3_9PEZI</name>
<dbReference type="SUPFAM" id="SSF52540">
    <property type="entry name" value="P-loop containing nucleoside triphosphate hydrolases"/>
    <property type="match status" value="1"/>
</dbReference>
<organism evidence="3 4">
    <name type="scientific">Madurella fahalii</name>
    <dbReference type="NCBI Taxonomy" id="1157608"/>
    <lineage>
        <taxon>Eukaryota</taxon>
        <taxon>Fungi</taxon>
        <taxon>Dikarya</taxon>
        <taxon>Ascomycota</taxon>
        <taxon>Pezizomycotina</taxon>
        <taxon>Sordariomycetes</taxon>
        <taxon>Sordariomycetidae</taxon>
        <taxon>Sordariales</taxon>
        <taxon>Sordariales incertae sedis</taxon>
        <taxon>Madurella</taxon>
    </lineage>
</organism>
<dbReference type="RefSeq" id="XP_070916967.1">
    <property type="nucleotide sequence ID" value="XM_071060866.1"/>
</dbReference>
<dbReference type="InterPro" id="IPR011990">
    <property type="entry name" value="TPR-like_helical_dom_sf"/>
</dbReference>
<dbReference type="EMBL" id="BAAFSV010000002">
    <property type="protein sequence ID" value="GAB1315236.1"/>
    <property type="molecule type" value="Genomic_DNA"/>
</dbReference>
<dbReference type="Pfam" id="PF01048">
    <property type="entry name" value="PNP_UDP_1"/>
    <property type="match status" value="1"/>
</dbReference>
<evidence type="ECO:0000259" key="2">
    <source>
        <dbReference type="Pfam" id="PF01048"/>
    </source>
</evidence>